<evidence type="ECO:0000256" key="1">
    <source>
        <dbReference type="SAM" id="SignalP"/>
    </source>
</evidence>
<dbReference type="AlphaFoldDB" id="A0AA40AHI6"/>
<evidence type="ECO:0000313" key="2">
    <source>
        <dbReference type="EMBL" id="KAK0715958.1"/>
    </source>
</evidence>
<protein>
    <submittedName>
        <fullName evidence="2">Ferritin-like domain-containing protein</fullName>
    </submittedName>
</protein>
<keyword evidence="1" id="KW-0732">Signal</keyword>
<sequence>MRKSVLISCLLQLGADAAPVVPTEGDETQHSIEAQKLADPTYGPIPGESEIYNYYWGMDRPFPGNISDPILATEQGPPGVDDFTWQNLLSAEWVIFEFYQRAVELFREEDFVTAGMPNTTYRRIQEIRNNEAGHLRIFQNQISPTSVKPGACQYNFPFKDPVSFMALMTVLEISSMAFLTGLVQQPKIDAGKGAMLAIAEVETRHEAWALIDIWKADPFGGPSDTVFPYANEVLDTTNAFIVPGSCPPENPEYPHPRQKLPALSAGKDTPSLTPGSKISLDFTNPKNQPRFDAHGQYYAVFFHGVINASVPIDVSQWPQKEIWVTIPANFETKGVVVAVVATKPGAPTKESIVAGPGIILEQPAELATALLRGGASRALP</sequence>
<keyword evidence="3" id="KW-1185">Reference proteome</keyword>
<organism evidence="2 3">
    <name type="scientific">Lasiosphaeris hirsuta</name>
    <dbReference type="NCBI Taxonomy" id="260670"/>
    <lineage>
        <taxon>Eukaryota</taxon>
        <taxon>Fungi</taxon>
        <taxon>Dikarya</taxon>
        <taxon>Ascomycota</taxon>
        <taxon>Pezizomycotina</taxon>
        <taxon>Sordariomycetes</taxon>
        <taxon>Sordariomycetidae</taxon>
        <taxon>Sordariales</taxon>
        <taxon>Lasiosphaeriaceae</taxon>
        <taxon>Lasiosphaeris</taxon>
    </lineage>
</organism>
<gene>
    <name evidence="2" type="ORF">B0H67DRAFT_554377</name>
</gene>
<evidence type="ECO:0000313" key="3">
    <source>
        <dbReference type="Proteomes" id="UP001172102"/>
    </source>
</evidence>
<dbReference type="Pfam" id="PF13668">
    <property type="entry name" value="Ferritin_2"/>
    <property type="match status" value="1"/>
</dbReference>
<dbReference type="Proteomes" id="UP001172102">
    <property type="component" value="Unassembled WGS sequence"/>
</dbReference>
<proteinExistence type="predicted"/>
<feature type="signal peptide" evidence="1">
    <location>
        <begin position="1"/>
        <end position="17"/>
    </location>
</feature>
<reference evidence="2" key="1">
    <citation type="submission" date="2023-06" db="EMBL/GenBank/DDBJ databases">
        <title>Genome-scale phylogeny and comparative genomics of the fungal order Sordariales.</title>
        <authorList>
            <consortium name="Lawrence Berkeley National Laboratory"/>
            <person name="Hensen N."/>
            <person name="Bonometti L."/>
            <person name="Westerberg I."/>
            <person name="Brannstrom I.O."/>
            <person name="Guillou S."/>
            <person name="Cros-Aarteil S."/>
            <person name="Calhoun S."/>
            <person name="Haridas S."/>
            <person name="Kuo A."/>
            <person name="Mondo S."/>
            <person name="Pangilinan J."/>
            <person name="Riley R."/>
            <person name="Labutti K."/>
            <person name="Andreopoulos B."/>
            <person name="Lipzen A."/>
            <person name="Chen C."/>
            <person name="Yanf M."/>
            <person name="Daum C."/>
            <person name="Ng V."/>
            <person name="Clum A."/>
            <person name="Steindorff A."/>
            <person name="Ohm R."/>
            <person name="Martin F."/>
            <person name="Silar P."/>
            <person name="Natvig D."/>
            <person name="Lalanne C."/>
            <person name="Gautier V."/>
            <person name="Ament-Velasquez S.L."/>
            <person name="Kruys A."/>
            <person name="Hutchinson M.I."/>
            <person name="Powell A.J."/>
            <person name="Barry K."/>
            <person name="Miller A.N."/>
            <person name="Grigoriev I.V."/>
            <person name="Debuchy R."/>
            <person name="Gladieux P."/>
            <person name="Thoren M.H."/>
            <person name="Johannesson H."/>
        </authorList>
    </citation>
    <scope>NUCLEOTIDE SEQUENCE</scope>
    <source>
        <strain evidence="2">SMH4607-1</strain>
    </source>
</reference>
<accession>A0AA40AHI6</accession>
<name>A0AA40AHI6_9PEZI</name>
<feature type="chain" id="PRO_5041331892" evidence="1">
    <location>
        <begin position="18"/>
        <end position="380"/>
    </location>
</feature>
<comment type="caution">
    <text evidence="2">The sequence shown here is derived from an EMBL/GenBank/DDBJ whole genome shotgun (WGS) entry which is preliminary data.</text>
</comment>
<dbReference type="EMBL" id="JAUKUA010000004">
    <property type="protein sequence ID" value="KAK0715958.1"/>
    <property type="molecule type" value="Genomic_DNA"/>
</dbReference>